<evidence type="ECO:0000313" key="2">
    <source>
        <dbReference type="EMBL" id="MFB9759485.1"/>
    </source>
</evidence>
<name>A0ABV5WGL5_9BACI</name>
<feature type="coiled-coil region" evidence="1">
    <location>
        <begin position="37"/>
        <end position="64"/>
    </location>
</feature>
<dbReference type="EMBL" id="JBHMAF010000073">
    <property type="protein sequence ID" value="MFB9759485.1"/>
    <property type="molecule type" value="Genomic_DNA"/>
</dbReference>
<gene>
    <name evidence="2" type="ORF">ACFFMS_13730</name>
</gene>
<sequence>MKQFDLLVSEQLKTMDQLLDLQTELERYKSLEYLRGRERDEESLRELRVEIQKRQQELHLLHQTFEQQTRQVIESFQQEKSYT</sequence>
<accession>A0ABV5WGL5</accession>
<proteinExistence type="predicted"/>
<organism evidence="2 3">
    <name type="scientific">Ectobacillus funiculus</name>
    <dbReference type="NCBI Taxonomy" id="137993"/>
    <lineage>
        <taxon>Bacteria</taxon>
        <taxon>Bacillati</taxon>
        <taxon>Bacillota</taxon>
        <taxon>Bacilli</taxon>
        <taxon>Bacillales</taxon>
        <taxon>Bacillaceae</taxon>
        <taxon>Ectobacillus</taxon>
    </lineage>
</organism>
<protein>
    <submittedName>
        <fullName evidence="2">YgaB family protein</fullName>
    </submittedName>
</protein>
<reference evidence="2 3" key="1">
    <citation type="submission" date="2024-09" db="EMBL/GenBank/DDBJ databases">
        <authorList>
            <person name="Sun Q."/>
            <person name="Mori K."/>
        </authorList>
    </citation>
    <scope>NUCLEOTIDE SEQUENCE [LARGE SCALE GENOMIC DNA]</scope>
    <source>
        <strain evidence="2 3">JCM 11201</strain>
    </source>
</reference>
<dbReference type="RefSeq" id="WP_379949797.1">
    <property type="nucleotide sequence ID" value="NZ_JBHMAF010000073.1"/>
</dbReference>
<evidence type="ECO:0000256" key="1">
    <source>
        <dbReference type="SAM" id="Coils"/>
    </source>
</evidence>
<evidence type="ECO:0000313" key="3">
    <source>
        <dbReference type="Proteomes" id="UP001589609"/>
    </source>
</evidence>
<comment type="caution">
    <text evidence="2">The sequence shown here is derived from an EMBL/GenBank/DDBJ whole genome shotgun (WGS) entry which is preliminary data.</text>
</comment>
<dbReference type="Proteomes" id="UP001589609">
    <property type="component" value="Unassembled WGS sequence"/>
</dbReference>
<dbReference type="InterPro" id="IPR025572">
    <property type="entry name" value="YgaB"/>
</dbReference>
<keyword evidence="1" id="KW-0175">Coiled coil</keyword>
<keyword evidence="3" id="KW-1185">Reference proteome</keyword>
<dbReference type="Pfam" id="PF14182">
    <property type="entry name" value="YgaB"/>
    <property type="match status" value="1"/>
</dbReference>